<comment type="subcellular location">
    <subcellularLocation>
        <location evidence="1">Cell membrane</location>
        <topology evidence="1">Multi-pass membrane protein</topology>
    </subcellularLocation>
</comment>
<accession>A0A9D2VFU9</accession>
<evidence type="ECO:0000256" key="3">
    <source>
        <dbReference type="ARBA" id="ARBA00022475"/>
    </source>
</evidence>
<protein>
    <submittedName>
        <fullName evidence="8">Energy-coupling factor ABC transporter permease</fullName>
    </submittedName>
</protein>
<dbReference type="InterPro" id="IPR002751">
    <property type="entry name" value="CbiM/NikMN"/>
</dbReference>
<keyword evidence="2" id="KW-0813">Transport</keyword>
<dbReference type="Proteomes" id="UP000700248">
    <property type="component" value="Unassembled WGS sequence"/>
</dbReference>
<organism evidence="8 9">
    <name type="scientific">Paenalcaligenes hominis</name>
    <dbReference type="NCBI Taxonomy" id="643674"/>
    <lineage>
        <taxon>Bacteria</taxon>
        <taxon>Pseudomonadati</taxon>
        <taxon>Pseudomonadota</taxon>
        <taxon>Betaproteobacteria</taxon>
        <taxon>Burkholderiales</taxon>
        <taxon>Alcaligenaceae</taxon>
        <taxon>Paenalcaligenes</taxon>
    </lineage>
</organism>
<proteinExistence type="predicted"/>
<reference evidence="8" key="2">
    <citation type="submission" date="2021-09" db="EMBL/GenBank/DDBJ databases">
        <authorList>
            <person name="Gilroy R."/>
        </authorList>
    </citation>
    <scope>NUCLEOTIDE SEQUENCE</scope>
    <source>
        <strain evidence="8">CHK175-13533</strain>
    </source>
</reference>
<dbReference type="RefSeq" id="WP_276830642.1">
    <property type="nucleotide sequence ID" value="NZ_DYTQ01000061.1"/>
</dbReference>
<dbReference type="GO" id="GO:0005886">
    <property type="term" value="C:plasma membrane"/>
    <property type="evidence" value="ECO:0007669"/>
    <property type="project" value="UniProtKB-SubCell"/>
</dbReference>
<keyword evidence="3" id="KW-1003">Cell membrane</keyword>
<comment type="caution">
    <text evidence="8">The sequence shown here is derived from an EMBL/GenBank/DDBJ whole genome shotgun (WGS) entry which is preliminary data.</text>
</comment>
<feature type="transmembrane region" description="Helical" evidence="7">
    <location>
        <begin position="94"/>
        <end position="117"/>
    </location>
</feature>
<keyword evidence="5 7" id="KW-1133">Transmembrane helix</keyword>
<evidence type="ECO:0000256" key="4">
    <source>
        <dbReference type="ARBA" id="ARBA00022692"/>
    </source>
</evidence>
<feature type="transmembrane region" description="Helical" evidence="7">
    <location>
        <begin position="29"/>
        <end position="45"/>
    </location>
</feature>
<dbReference type="EMBL" id="DYTQ01000061">
    <property type="protein sequence ID" value="HJH23957.1"/>
    <property type="molecule type" value="Genomic_DNA"/>
</dbReference>
<name>A0A9D2VFU9_9BURK</name>
<dbReference type="AlphaFoldDB" id="A0A9D2VFU9"/>
<dbReference type="Gene3D" id="1.10.1760.20">
    <property type="match status" value="1"/>
</dbReference>
<feature type="transmembrane region" description="Helical" evidence="7">
    <location>
        <begin position="57"/>
        <end position="88"/>
    </location>
</feature>
<feature type="transmembrane region" description="Helical" evidence="7">
    <location>
        <begin position="159"/>
        <end position="180"/>
    </location>
</feature>
<evidence type="ECO:0000256" key="2">
    <source>
        <dbReference type="ARBA" id="ARBA00022448"/>
    </source>
</evidence>
<evidence type="ECO:0000313" key="9">
    <source>
        <dbReference type="Proteomes" id="UP000700248"/>
    </source>
</evidence>
<dbReference type="Pfam" id="PF01891">
    <property type="entry name" value="CbiM"/>
    <property type="match status" value="1"/>
</dbReference>
<evidence type="ECO:0000256" key="6">
    <source>
        <dbReference type="ARBA" id="ARBA00023136"/>
    </source>
</evidence>
<keyword evidence="6 7" id="KW-0472">Membrane</keyword>
<sequence>MSLVLAFIVIAIAVRRTDWRVLHNDSDRIQLALIATLILGSIWMLQTGIQPGLNIHFLGLTTLTLCLGWRLAILCGTVALVFVSLLGISAWNSFGVNLLLGVIWPVCFTYFIFLLTYSYLSRHLFIYTFIAGFFNAALTIAVSMLAFGLYAYFTHMHSWLIIVQDYLSILPLVMFPEGLINGMSLTALVMYRPEWVCTYSDRDYLCKKK</sequence>
<reference evidence="8" key="1">
    <citation type="journal article" date="2021" name="PeerJ">
        <title>Extensive microbial diversity within the chicken gut microbiome revealed by metagenomics and culture.</title>
        <authorList>
            <person name="Gilroy R."/>
            <person name="Ravi A."/>
            <person name="Getino M."/>
            <person name="Pursley I."/>
            <person name="Horton D.L."/>
            <person name="Alikhan N.F."/>
            <person name="Baker D."/>
            <person name="Gharbi K."/>
            <person name="Hall N."/>
            <person name="Watson M."/>
            <person name="Adriaenssens E.M."/>
            <person name="Foster-Nyarko E."/>
            <person name="Jarju S."/>
            <person name="Secka A."/>
            <person name="Antonio M."/>
            <person name="Oren A."/>
            <person name="Chaudhuri R.R."/>
            <person name="La Ragione R."/>
            <person name="Hildebrand F."/>
            <person name="Pallen M.J."/>
        </authorList>
    </citation>
    <scope>NUCLEOTIDE SEQUENCE</scope>
    <source>
        <strain evidence="8">CHK175-13533</strain>
    </source>
</reference>
<evidence type="ECO:0000256" key="5">
    <source>
        <dbReference type="ARBA" id="ARBA00022989"/>
    </source>
</evidence>
<evidence type="ECO:0000256" key="7">
    <source>
        <dbReference type="SAM" id="Phobius"/>
    </source>
</evidence>
<gene>
    <name evidence="8" type="ORF">K8U84_05310</name>
</gene>
<feature type="transmembrane region" description="Helical" evidence="7">
    <location>
        <begin position="124"/>
        <end position="153"/>
    </location>
</feature>
<dbReference type="GO" id="GO:0000041">
    <property type="term" value="P:transition metal ion transport"/>
    <property type="evidence" value="ECO:0007669"/>
    <property type="project" value="InterPro"/>
</dbReference>
<keyword evidence="4 7" id="KW-0812">Transmembrane</keyword>
<evidence type="ECO:0000256" key="1">
    <source>
        <dbReference type="ARBA" id="ARBA00004651"/>
    </source>
</evidence>
<evidence type="ECO:0000313" key="8">
    <source>
        <dbReference type="EMBL" id="HJH23957.1"/>
    </source>
</evidence>